<keyword evidence="2" id="KW-0472">Membrane</keyword>
<evidence type="ECO:0000256" key="1">
    <source>
        <dbReference type="SAM" id="Coils"/>
    </source>
</evidence>
<comment type="caution">
    <text evidence="4">The sequence shown here is derived from an EMBL/GenBank/DDBJ whole genome shotgun (WGS) entry which is preliminary data.</text>
</comment>
<feature type="coiled-coil region" evidence="1">
    <location>
        <begin position="744"/>
        <end position="778"/>
    </location>
</feature>
<dbReference type="AlphaFoldDB" id="A0A644SV19"/>
<name>A0A644SV19_9ZZZZ</name>
<keyword evidence="2" id="KW-1133">Transmembrane helix</keyword>
<dbReference type="InterPro" id="IPR027417">
    <property type="entry name" value="P-loop_NTPase"/>
</dbReference>
<sequence length="1070" mass="119946">MKIKNIHLDGYGIYHNQALQNLSKGLNIFTGKNESGKSTLMQFIRMMFFGNKRGQRNTYPPLRGGNYGGSMDIALEDGKQYVLKRTVRNLTVMDEMGAPLGISPQLAWLGGLERETYESIFSIGLADLQGLKLLDSEDVKGRFFTAGVGINASALNETLAALDAKMTALLKKKGDGVINRLLAEKSDTDDQIAALENEDKEYARAQAEGQRLLHLIEEASGELAATDARLLRLNELTKAREPWAQLQIVEEKVSILAYAKDFPADGAARYAGLLNSAADLNADIAVKKQLLDDMVEKHQHIILDEGILEEADQIEHLYKDRGKFAAALEGLSQDKAECDRAWQGFLKSLQEIGAGWDESKLEAVDTSVSIRQQVREYAEAFAYSRTEQCQMIERERGEAERVNALRAKLAQFELKLSELDESPVRTEEELVAQEAATKTVQTKLMQLDGWNARLDLKRQEAERLTGELINIRQKAAVKSSLMPVFIPVLIGLVTAGCAGYFGMAGSAGAVAGTLVVGLPLVWYSHVLRNNMKQMISSREQERAAEEIRLDQYITKTEFDINELQARMAQVRQQIDELGTTYGWGELNNLDDLNDIVQKVAYVRQTYQKWDGITGKIDEAEQELRDSVKAIADGNAHKEQAAQQLRQLERNWQAWLNEKGFPFNAKPEGFDTVLTAIEAARVAHSYWQSLQGRVDNTKNYLAVKRTEISGIITRIGGMAAANGDLEDLDQLYAALVMSKANQGKANNLLQTIGVTEQELAVLNNRMKAVRKQYAELLSEVDLTCGETVKEVPQFRKMAQDYQEWKNYQSHIENNKAFLRAVAGSEEKERSLFVDLAAMTAAEIETEFERLKLARERLQNSINVSRDARGRLNEKLEQMRQSLSLEQARVKQEQSHGQLKHSVREWLSGALCRSLLEETRAVYERERQPGVIKEADALLKLMTGSRYRLITPGGLVQLEDRVHKVKGEQAWSCGLADQVYLAIRLSLAKEFNKAAEPLPVILDDVLVKFDCERQKGIIKGLLQAAAAQQIFLFTCQDQFMHIIKEVVSSSDFSEIPYQVYTLTDGIIQEAIV</sequence>
<dbReference type="Gene3D" id="3.40.50.300">
    <property type="entry name" value="P-loop containing nucleotide triphosphate hydrolases"/>
    <property type="match status" value="2"/>
</dbReference>
<accession>A0A644SV19</accession>
<protein>
    <recommendedName>
        <fullName evidence="3">YhaN AAA domain-containing protein</fullName>
    </recommendedName>
</protein>
<feature type="domain" description="YhaN AAA" evidence="3">
    <location>
        <begin position="1"/>
        <end position="193"/>
    </location>
</feature>
<feature type="coiled-coil region" evidence="1">
    <location>
        <begin position="152"/>
        <end position="236"/>
    </location>
</feature>
<feature type="coiled-coil region" evidence="1">
    <location>
        <begin position="447"/>
        <end position="474"/>
    </location>
</feature>
<dbReference type="Pfam" id="PF13514">
    <property type="entry name" value="AAA_27"/>
    <property type="match status" value="1"/>
</dbReference>
<dbReference type="InterPro" id="IPR038734">
    <property type="entry name" value="YhaN_AAA"/>
</dbReference>
<keyword evidence="1" id="KW-0175">Coiled coil</keyword>
<feature type="coiled-coil region" evidence="1">
    <location>
        <begin position="839"/>
        <end position="891"/>
    </location>
</feature>
<feature type="transmembrane region" description="Helical" evidence="2">
    <location>
        <begin position="481"/>
        <end position="501"/>
    </location>
</feature>
<proteinExistence type="predicted"/>
<feature type="coiled-coil region" evidence="1">
    <location>
        <begin position="553"/>
        <end position="580"/>
    </location>
</feature>
<dbReference type="PANTHER" id="PTHR41259:SF1">
    <property type="entry name" value="DOUBLE-STRAND BREAK REPAIR RAD50 ATPASE, PUTATIVE-RELATED"/>
    <property type="match status" value="1"/>
</dbReference>
<evidence type="ECO:0000313" key="4">
    <source>
        <dbReference type="EMBL" id="MPL58486.1"/>
    </source>
</evidence>
<dbReference type="PANTHER" id="PTHR41259">
    <property type="entry name" value="DOUBLE-STRAND BREAK REPAIR RAD50 ATPASE, PUTATIVE-RELATED"/>
    <property type="match status" value="1"/>
</dbReference>
<feature type="transmembrane region" description="Helical" evidence="2">
    <location>
        <begin position="507"/>
        <end position="527"/>
    </location>
</feature>
<dbReference type="EMBL" id="VSSQ01000007">
    <property type="protein sequence ID" value="MPL58486.1"/>
    <property type="molecule type" value="Genomic_DNA"/>
</dbReference>
<keyword evidence="2" id="KW-0812">Transmembrane</keyword>
<evidence type="ECO:0000256" key="2">
    <source>
        <dbReference type="SAM" id="Phobius"/>
    </source>
</evidence>
<feature type="coiled-coil region" evidence="1">
    <location>
        <begin position="630"/>
        <end position="657"/>
    </location>
</feature>
<reference evidence="4" key="1">
    <citation type="submission" date="2019-08" db="EMBL/GenBank/DDBJ databases">
        <authorList>
            <person name="Kucharzyk K."/>
            <person name="Murdoch R.W."/>
            <person name="Higgins S."/>
            <person name="Loffler F."/>
        </authorList>
    </citation>
    <scope>NUCLEOTIDE SEQUENCE</scope>
</reference>
<evidence type="ECO:0000259" key="3">
    <source>
        <dbReference type="Pfam" id="PF13514"/>
    </source>
</evidence>
<organism evidence="4">
    <name type="scientific">bioreactor metagenome</name>
    <dbReference type="NCBI Taxonomy" id="1076179"/>
    <lineage>
        <taxon>unclassified sequences</taxon>
        <taxon>metagenomes</taxon>
        <taxon>ecological metagenomes</taxon>
    </lineage>
</organism>
<gene>
    <name evidence="4" type="ORF">SDC9_04019</name>
</gene>
<dbReference type="SUPFAM" id="SSF52540">
    <property type="entry name" value="P-loop containing nucleoside triphosphate hydrolases"/>
    <property type="match status" value="1"/>
</dbReference>